<dbReference type="Pfam" id="PF19413">
    <property type="entry name" value="YaiO"/>
    <property type="match status" value="1"/>
</dbReference>
<accession>A0ABZ0W3G7</accession>
<dbReference type="Gene3D" id="1.25.40.10">
    <property type="entry name" value="Tetratricopeptide repeat domain"/>
    <property type="match status" value="1"/>
</dbReference>
<gene>
    <name evidence="4" type="ORF">U0035_19230</name>
</gene>
<keyword evidence="1" id="KW-0802">TPR repeat</keyword>
<evidence type="ECO:0000256" key="1">
    <source>
        <dbReference type="PROSITE-ProRule" id="PRU00339"/>
    </source>
</evidence>
<dbReference type="SUPFAM" id="SSF48452">
    <property type="entry name" value="TPR-like"/>
    <property type="match status" value="1"/>
</dbReference>
<protein>
    <submittedName>
        <fullName evidence="4">YaiO family outer membrane beta-barrel protein</fullName>
    </submittedName>
</protein>
<evidence type="ECO:0000259" key="3">
    <source>
        <dbReference type="Pfam" id="PF19413"/>
    </source>
</evidence>
<dbReference type="NCBIfam" id="TIGR04390">
    <property type="entry name" value="OMP_YaiO_dom"/>
    <property type="match status" value="1"/>
</dbReference>
<dbReference type="PROSITE" id="PS50005">
    <property type="entry name" value="TPR"/>
    <property type="match status" value="1"/>
</dbReference>
<dbReference type="EMBL" id="CP139960">
    <property type="protein sequence ID" value="WQD37803.1"/>
    <property type="molecule type" value="Genomic_DNA"/>
</dbReference>
<reference evidence="4 5" key="1">
    <citation type="submission" date="2023-12" db="EMBL/GenBank/DDBJ databases">
        <title>Genome sequencing and assembly of bacterial species from a model synthetic community.</title>
        <authorList>
            <person name="Hogle S.L."/>
        </authorList>
    </citation>
    <scope>NUCLEOTIDE SEQUENCE [LARGE SCALE GENOMIC DNA]</scope>
    <source>
        <strain evidence="4 5">HAMBI_3031</strain>
    </source>
</reference>
<organism evidence="4 5">
    <name type="scientific">Niabella yanshanensis</name>
    <dbReference type="NCBI Taxonomy" id="577386"/>
    <lineage>
        <taxon>Bacteria</taxon>
        <taxon>Pseudomonadati</taxon>
        <taxon>Bacteroidota</taxon>
        <taxon>Chitinophagia</taxon>
        <taxon>Chitinophagales</taxon>
        <taxon>Chitinophagaceae</taxon>
        <taxon>Niabella</taxon>
    </lineage>
</organism>
<feature type="repeat" description="TPR" evidence="1">
    <location>
        <begin position="64"/>
        <end position="97"/>
    </location>
</feature>
<dbReference type="Proteomes" id="UP001325680">
    <property type="component" value="Chromosome"/>
</dbReference>
<dbReference type="Pfam" id="PF14559">
    <property type="entry name" value="TPR_19"/>
    <property type="match status" value="1"/>
</dbReference>
<dbReference type="SMART" id="SM00028">
    <property type="entry name" value="TPR"/>
    <property type="match status" value="3"/>
</dbReference>
<dbReference type="InterPro" id="IPR011990">
    <property type="entry name" value="TPR-like_helical_dom_sf"/>
</dbReference>
<evidence type="ECO:0000313" key="4">
    <source>
        <dbReference type="EMBL" id="WQD37803.1"/>
    </source>
</evidence>
<evidence type="ECO:0000256" key="2">
    <source>
        <dbReference type="SAM" id="SignalP"/>
    </source>
</evidence>
<sequence length="415" mass="47084">MKKSTLNQRLLLILILATGFASGLGAQNVDSVFKVAREAAFERKDYTTAIRLSKEVLCVSPGYTDVITFLGRLYTWNKQPDSARLYFNEALRQQPDSENAFAGLADMEYWAGNYGPALVVAGNGLKVFPRSETLLLRKAQVLYAQKEYAAAIPVLDTLLQVHRKNSEARRLAVQIQDHIAKNAIGVRYDYIHFDQQFPDPWHLAAIDYTRHTKAGAFTARVNYANRFAAGGLQYELESYPRFSKTFYGYLNMGYSDNKVVFPKWKAGASLFANLPRAFEAELGVRYLYFNRDVFMYTLYAGKYYNSFLFGARTFLTPQTSSITQTYSVMARYYWGGPNDYVGVLLGSGLSPDDVRSNVQLNSGYKMRNYNGEINARFSVQQLNIVTANFSLLNQEYLPGQKGNQLQFGLGYIRRF</sequence>
<feature type="domain" description="YaiO beta-barrel" evidence="3">
    <location>
        <begin position="181"/>
        <end position="353"/>
    </location>
</feature>
<keyword evidence="2" id="KW-0732">Signal</keyword>
<feature type="signal peptide" evidence="2">
    <location>
        <begin position="1"/>
        <end position="26"/>
    </location>
</feature>
<name>A0ABZ0W3G7_9BACT</name>
<evidence type="ECO:0000313" key="5">
    <source>
        <dbReference type="Proteomes" id="UP001325680"/>
    </source>
</evidence>
<dbReference type="RefSeq" id="WP_114790565.1">
    <property type="nucleotide sequence ID" value="NZ_CP139960.1"/>
</dbReference>
<proteinExistence type="predicted"/>
<feature type="chain" id="PRO_5047431644" evidence="2">
    <location>
        <begin position="27"/>
        <end position="415"/>
    </location>
</feature>
<keyword evidence="5" id="KW-1185">Reference proteome</keyword>
<dbReference type="InterPro" id="IPR030887">
    <property type="entry name" value="Beta-barrel_YaiO"/>
</dbReference>
<dbReference type="InterPro" id="IPR019734">
    <property type="entry name" value="TPR_rpt"/>
</dbReference>